<comment type="caution">
    <text evidence="1">The sequence shown here is derived from an EMBL/GenBank/DDBJ whole genome shotgun (WGS) entry which is preliminary data.</text>
</comment>
<accession>A0A0J1GXN4</accession>
<organism evidence="1 2">
    <name type="scientific">Photobacterium aquae</name>
    <dbReference type="NCBI Taxonomy" id="1195763"/>
    <lineage>
        <taxon>Bacteria</taxon>
        <taxon>Pseudomonadati</taxon>
        <taxon>Pseudomonadota</taxon>
        <taxon>Gammaproteobacteria</taxon>
        <taxon>Vibrionales</taxon>
        <taxon>Vibrionaceae</taxon>
        <taxon>Photobacterium</taxon>
    </lineage>
</organism>
<dbReference type="STRING" id="1195763.ABT56_16385"/>
<keyword evidence="2" id="KW-1185">Reference proteome</keyword>
<evidence type="ECO:0000313" key="1">
    <source>
        <dbReference type="EMBL" id="KLV04184.1"/>
    </source>
</evidence>
<reference evidence="1 2" key="1">
    <citation type="submission" date="2015-05" db="EMBL/GenBank/DDBJ databases">
        <title>Photobacterium galathea sp. nov.</title>
        <authorList>
            <person name="Machado H."/>
            <person name="Gram L."/>
        </authorList>
    </citation>
    <scope>NUCLEOTIDE SEQUENCE [LARGE SCALE GENOMIC DNA]</scope>
    <source>
        <strain evidence="1 2">CGMCC 1.12159</strain>
    </source>
</reference>
<dbReference type="Proteomes" id="UP000036097">
    <property type="component" value="Unassembled WGS sequence"/>
</dbReference>
<name>A0A0J1GXN4_9GAMM</name>
<evidence type="ECO:0000313" key="2">
    <source>
        <dbReference type="Proteomes" id="UP000036097"/>
    </source>
</evidence>
<sequence length="138" mass="15769">MLSTSSAIILGLSYILFTTKSPQSDTYCQLSRTPCINDQINIRLSHDIVKPMIATEVDVVWPSLPVSVENLEFILEGHEMMMGQYKLKLSRTDQDNRYNGQIILPFCTSDAMTWKGTITPSNHEHEFEPVFISLRMEK</sequence>
<dbReference type="PATRIC" id="fig|1195763.3.peg.3493"/>
<protein>
    <submittedName>
        <fullName evidence="1">Uncharacterized protein</fullName>
    </submittedName>
</protein>
<dbReference type="AlphaFoldDB" id="A0A0J1GXN4"/>
<gene>
    <name evidence="1" type="ORF">ABT56_16385</name>
</gene>
<dbReference type="EMBL" id="LDOT01000023">
    <property type="protein sequence ID" value="KLV04184.1"/>
    <property type="molecule type" value="Genomic_DNA"/>
</dbReference>
<proteinExistence type="predicted"/>